<accession>A0A9X8GUB4</accession>
<dbReference type="PANTHER" id="PTHR43112:SF3">
    <property type="entry name" value="FERREDOXIN-2, CHLOROPLASTIC"/>
    <property type="match status" value="1"/>
</dbReference>
<keyword evidence="7" id="KW-0411">Iron-sulfur</keyword>
<evidence type="ECO:0000256" key="7">
    <source>
        <dbReference type="ARBA" id="ARBA00023014"/>
    </source>
</evidence>
<dbReference type="OrthoDB" id="9806195at2"/>
<organism evidence="10 11">
    <name type="scientific">Acidovorax cavernicola</name>
    <dbReference type="NCBI Taxonomy" id="1675792"/>
    <lineage>
        <taxon>Bacteria</taxon>
        <taxon>Pseudomonadati</taxon>
        <taxon>Pseudomonadota</taxon>
        <taxon>Betaproteobacteria</taxon>
        <taxon>Burkholderiales</taxon>
        <taxon>Comamonadaceae</taxon>
        <taxon>Acidovorax</taxon>
    </lineage>
</organism>
<evidence type="ECO:0000256" key="3">
    <source>
        <dbReference type="ARBA" id="ARBA00022714"/>
    </source>
</evidence>
<evidence type="ECO:0000256" key="2">
    <source>
        <dbReference type="ARBA" id="ARBA00022448"/>
    </source>
</evidence>
<dbReference type="PROSITE" id="PS51085">
    <property type="entry name" value="2FE2S_FER_2"/>
    <property type="match status" value="1"/>
</dbReference>
<dbReference type="Gene3D" id="3.10.20.30">
    <property type="match status" value="1"/>
</dbReference>
<protein>
    <submittedName>
        <fullName evidence="10">Ferredoxin</fullName>
    </submittedName>
</protein>
<dbReference type="PANTHER" id="PTHR43112">
    <property type="entry name" value="FERREDOXIN"/>
    <property type="match status" value="1"/>
</dbReference>
<keyword evidence="4" id="KW-0479">Metal-binding</keyword>
<dbReference type="GO" id="GO:0046872">
    <property type="term" value="F:metal ion binding"/>
    <property type="evidence" value="ECO:0007669"/>
    <property type="project" value="UniProtKB-KW"/>
</dbReference>
<dbReference type="InterPro" id="IPR006058">
    <property type="entry name" value="2Fe2S_fd_BS"/>
</dbReference>
<keyword evidence="11" id="KW-1185">Reference proteome</keyword>
<keyword evidence="5" id="KW-0249">Electron transport</keyword>
<name>A0A9X8GUB4_9BURK</name>
<reference evidence="10 11" key="1">
    <citation type="submission" date="2018-09" db="EMBL/GenBank/DDBJ databases">
        <title>Acidovorax cavernicola nov. sp. isolated from Gruta de las Maravillas (Aracena, Spain).</title>
        <authorList>
            <person name="Jurado V."/>
            <person name="Gutierrez-Patricio S."/>
            <person name="Gonzalez-Pimentel J.L."/>
            <person name="Miller A.Z."/>
            <person name="Laiz L."/>
            <person name="Saiz-Jimenez C."/>
        </authorList>
    </citation>
    <scope>NUCLEOTIDE SEQUENCE [LARGE SCALE GENOMIC DNA]</scope>
    <source>
        <strain evidence="10 11">1011MAR4D40.2</strain>
    </source>
</reference>
<sequence length="120" mass="13116">MRFSVAIDNTREQYLCRADQTLLGGMEQLGRKGIPVGCRGGGCGVCKVRIESGAVRRERMSRCHVSVEEEAQGYVLACRAYPQSDLALRAVEKLARCIERRLAASTPPPPSPPIDSRSPT</sequence>
<dbReference type="PROSITE" id="PS00197">
    <property type="entry name" value="2FE2S_FER_1"/>
    <property type="match status" value="1"/>
</dbReference>
<dbReference type="EMBL" id="QXMN01000028">
    <property type="protein sequence ID" value="RIX76953.1"/>
    <property type="molecule type" value="Genomic_DNA"/>
</dbReference>
<evidence type="ECO:0000313" key="10">
    <source>
        <dbReference type="EMBL" id="RIX76953.1"/>
    </source>
</evidence>
<dbReference type="GO" id="GO:0051537">
    <property type="term" value="F:2 iron, 2 sulfur cluster binding"/>
    <property type="evidence" value="ECO:0007669"/>
    <property type="project" value="UniProtKB-KW"/>
</dbReference>
<evidence type="ECO:0000256" key="1">
    <source>
        <dbReference type="ARBA" id="ARBA00007874"/>
    </source>
</evidence>
<dbReference type="InterPro" id="IPR012675">
    <property type="entry name" value="Beta-grasp_dom_sf"/>
</dbReference>
<evidence type="ECO:0000259" key="9">
    <source>
        <dbReference type="PROSITE" id="PS51085"/>
    </source>
</evidence>
<dbReference type="CDD" id="cd00207">
    <property type="entry name" value="fer2"/>
    <property type="match status" value="1"/>
</dbReference>
<feature type="domain" description="2Fe-2S ferredoxin-type" evidence="9">
    <location>
        <begin position="1"/>
        <end position="94"/>
    </location>
</feature>
<dbReference type="Pfam" id="PF00111">
    <property type="entry name" value="Fer2"/>
    <property type="match status" value="1"/>
</dbReference>
<keyword evidence="3" id="KW-0001">2Fe-2S</keyword>
<dbReference type="Proteomes" id="UP000265619">
    <property type="component" value="Unassembled WGS sequence"/>
</dbReference>
<dbReference type="RefSeq" id="WP_119556167.1">
    <property type="nucleotide sequence ID" value="NZ_QXMN01000028.1"/>
</dbReference>
<gene>
    <name evidence="10" type="ORF">D3H34_20540</name>
</gene>
<evidence type="ECO:0000256" key="5">
    <source>
        <dbReference type="ARBA" id="ARBA00022982"/>
    </source>
</evidence>
<dbReference type="InterPro" id="IPR001041">
    <property type="entry name" value="2Fe-2S_ferredoxin-type"/>
</dbReference>
<dbReference type="AlphaFoldDB" id="A0A9X8GUB4"/>
<evidence type="ECO:0000313" key="11">
    <source>
        <dbReference type="Proteomes" id="UP000265619"/>
    </source>
</evidence>
<comment type="similarity">
    <text evidence="1">Belongs to the 2Fe2S plant-type ferredoxin family.</text>
</comment>
<dbReference type="InterPro" id="IPR036010">
    <property type="entry name" value="2Fe-2S_ferredoxin-like_sf"/>
</dbReference>
<comment type="cofactor">
    <cofactor evidence="8">
        <name>[2Fe-2S] cluster</name>
        <dbReference type="ChEBI" id="CHEBI:190135"/>
    </cofactor>
</comment>
<proteinExistence type="inferred from homology"/>
<evidence type="ECO:0000256" key="6">
    <source>
        <dbReference type="ARBA" id="ARBA00023004"/>
    </source>
</evidence>
<keyword evidence="6" id="KW-0408">Iron</keyword>
<dbReference type="SUPFAM" id="SSF54292">
    <property type="entry name" value="2Fe-2S ferredoxin-like"/>
    <property type="match status" value="1"/>
</dbReference>
<evidence type="ECO:0000256" key="8">
    <source>
        <dbReference type="ARBA" id="ARBA00034078"/>
    </source>
</evidence>
<keyword evidence="2" id="KW-0813">Transport</keyword>
<comment type="caution">
    <text evidence="10">The sequence shown here is derived from an EMBL/GenBank/DDBJ whole genome shotgun (WGS) entry which is preliminary data.</text>
</comment>
<evidence type="ECO:0000256" key="4">
    <source>
        <dbReference type="ARBA" id="ARBA00022723"/>
    </source>
</evidence>